<evidence type="ECO:0000256" key="4">
    <source>
        <dbReference type="ARBA" id="ARBA00024746"/>
    </source>
</evidence>
<evidence type="ECO:0000256" key="2">
    <source>
        <dbReference type="ARBA" id="ARBA00016013"/>
    </source>
</evidence>
<dbReference type="Proteomes" id="UP000319817">
    <property type="component" value="Chromosome"/>
</dbReference>
<comment type="similarity">
    <text evidence="1">Belongs to the FlgD family.</text>
</comment>
<comment type="function">
    <text evidence="4">Required for flagellar hook formation. May act as a scaffolding protein.</text>
</comment>
<evidence type="ECO:0000313" key="6">
    <source>
        <dbReference type="Proteomes" id="UP000319817"/>
    </source>
</evidence>
<reference evidence="5 6" key="1">
    <citation type="submission" date="2019-02" db="EMBL/GenBank/DDBJ databases">
        <title>Deep-cultivation of Planctomycetes and their phenomic and genomic characterization uncovers novel biology.</title>
        <authorList>
            <person name="Wiegand S."/>
            <person name="Jogler M."/>
            <person name="Boedeker C."/>
            <person name="Pinto D."/>
            <person name="Vollmers J."/>
            <person name="Rivas-Marin E."/>
            <person name="Kohn T."/>
            <person name="Peeters S.H."/>
            <person name="Heuer A."/>
            <person name="Rast P."/>
            <person name="Oberbeckmann S."/>
            <person name="Bunk B."/>
            <person name="Jeske O."/>
            <person name="Meyerdierks A."/>
            <person name="Storesund J.E."/>
            <person name="Kallscheuer N."/>
            <person name="Luecker S."/>
            <person name="Lage O.M."/>
            <person name="Pohl T."/>
            <person name="Merkel B.J."/>
            <person name="Hornburger P."/>
            <person name="Mueller R.-W."/>
            <person name="Bruemmer F."/>
            <person name="Labrenz M."/>
            <person name="Spormann A.M."/>
            <person name="Op den Camp H."/>
            <person name="Overmann J."/>
            <person name="Amann R."/>
            <person name="Jetten M.S.M."/>
            <person name="Mascher T."/>
            <person name="Medema M.H."/>
            <person name="Devos D.P."/>
            <person name="Kaster A.-K."/>
            <person name="Ovreas L."/>
            <person name="Rohde M."/>
            <person name="Galperin M.Y."/>
            <person name="Jogler C."/>
        </authorList>
    </citation>
    <scope>NUCLEOTIDE SEQUENCE [LARGE SCALE GENOMIC DNA]</scope>
    <source>
        <strain evidence="5 6">K23_9</strain>
    </source>
</reference>
<dbReference type="Pfam" id="PF03963">
    <property type="entry name" value="FlgD"/>
    <property type="match status" value="1"/>
</dbReference>
<accession>A0A517NV11</accession>
<proteinExistence type="inferred from homology"/>
<keyword evidence="6" id="KW-1185">Reference proteome</keyword>
<dbReference type="EMBL" id="CP036526">
    <property type="protein sequence ID" value="QDT10961.1"/>
    <property type="molecule type" value="Genomic_DNA"/>
</dbReference>
<evidence type="ECO:0000256" key="3">
    <source>
        <dbReference type="ARBA" id="ARBA00022795"/>
    </source>
</evidence>
<dbReference type="AlphaFoldDB" id="A0A517NV11"/>
<evidence type="ECO:0000256" key="1">
    <source>
        <dbReference type="ARBA" id="ARBA00010577"/>
    </source>
</evidence>
<dbReference type="GO" id="GO:0044781">
    <property type="term" value="P:bacterial-type flagellum organization"/>
    <property type="evidence" value="ECO:0007669"/>
    <property type="project" value="UniProtKB-KW"/>
</dbReference>
<evidence type="ECO:0000313" key="5">
    <source>
        <dbReference type="EMBL" id="QDT10961.1"/>
    </source>
</evidence>
<protein>
    <recommendedName>
        <fullName evidence="2">Basal-body rod modification protein FlgD</fullName>
    </recommendedName>
</protein>
<keyword evidence="3" id="KW-1005">Bacterial flagellum biogenesis</keyword>
<dbReference type="InterPro" id="IPR005648">
    <property type="entry name" value="FlgD"/>
</dbReference>
<sequence>MNGINSQTATIDYLQLLTVQLQNQDPIDPVDQEGLINDLAQFSQLEGIEGLNGSFEKMLQLQEATQGVNLVGKNVQYQDPISGEMRSGKASEMFTAGDTVNLLVDGTTVDISNITGVSSAT</sequence>
<organism evidence="5 6">
    <name type="scientific">Stieleria marina</name>
    <dbReference type="NCBI Taxonomy" id="1930275"/>
    <lineage>
        <taxon>Bacteria</taxon>
        <taxon>Pseudomonadati</taxon>
        <taxon>Planctomycetota</taxon>
        <taxon>Planctomycetia</taxon>
        <taxon>Pirellulales</taxon>
        <taxon>Pirellulaceae</taxon>
        <taxon>Stieleria</taxon>
    </lineage>
</organism>
<dbReference type="RefSeq" id="WP_145418691.1">
    <property type="nucleotide sequence ID" value="NZ_CP036526.1"/>
</dbReference>
<name>A0A517NV11_9BACT</name>
<dbReference type="OrthoDB" id="280334at2"/>
<gene>
    <name evidence="5" type="primary">flgD</name>
    <name evidence="5" type="ORF">K239x_29540</name>
</gene>